<keyword evidence="1" id="KW-0175">Coiled coil</keyword>
<evidence type="ECO:0000313" key="3">
    <source>
        <dbReference type="EMBL" id="KXB36761.1"/>
    </source>
</evidence>
<dbReference type="EMBL" id="LSCQ01000038">
    <property type="protein sequence ID" value="KXB36761.1"/>
    <property type="molecule type" value="Genomic_DNA"/>
</dbReference>
<dbReference type="PATRIC" id="fig|87541.4.peg.731"/>
<organism evidence="3 5">
    <name type="scientific">Aerococcus christensenii</name>
    <dbReference type="NCBI Taxonomy" id="87541"/>
    <lineage>
        <taxon>Bacteria</taxon>
        <taxon>Bacillati</taxon>
        <taxon>Bacillota</taxon>
        <taxon>Bacilli</taxon>
        <taxon>Lactobacillales</taxon>
        <taxon>Aerococcaceae</taxon>
        <taxon>Aerococcus</taxon>
    </lineage>
</organism>
<evidence type="ECO:0000313" key="5">
    <source>
        <dbReference type="Proteomes" id="UP000070422"/>
    </source>
</evidence>
<dbReference type="PANTHER" id="PTHR40027">
    <property type="entry name" value="CELL DIVISION PROTEIN DIVIC"/>
    <property type="match status" value="1"/>
</dbReference>
<keyword evidence="2" id="KW-0472">Membrane</keyword>
<dbReference type="OrthoDB" id="2991180at2"/>
<accession>A0A133Y0N5</accession>
<dbReference type="AlphaFoldDB" id="A0A133Y0N5"/>
<name>A0A133Y0N5_9LACT</name>
<dbReference type="STRING" id="87541.AWM71_04430"/>
<dbReference type="Proteomes" id="UP000234775">
    <property type="component" value="Unassembled WGS sequence"/>
</dbReference>
<feature type="coiled-coil region" evidence="1">
    <location>
        <begin position="62"/>
        <end position="96"/>
    </location>
</feature>
<keyword evidence="2" id="KW-1133">Transmembrane helix</keyword>
<evidence type="ECO:0000256" key="2">
    <source>
        <dbReference type="SAM" id="Phobius"/>
    </source>
</evidence>
<keyword evidence="2" id="KW-0812">Transmembrane</keyword>
<dbReference type="InterPro" id="IPR007060">
    <property type="entry name" value="FtsL/DivIC"/>
</dbReference>
<dbReference type="PANTHER" id="PTHR40027:SF1">
    <property type="entry name" value="CELL DIVISION PROTEIN DIVIC"/>
    <property type="match status" value="1"/>
</dbReference>
<dbReference type="RefSeq" id="WP_060936715.1">
    <property type="nucleotide sequence ID" value="NZ_JASOZP010000007.1"/>
</dbReference>
<evidence type="ECO:0000313" key="4">
    <source>
        <dbReference type="EMBL" id="PKY90886.1"/>
    </source>
</evidence>
<dbReference type="Proteomes" id="UP000070422">
    <property type="component" value="Unassembled WGS sequence"/>
</dbReference>
<evidence type="ECO:0000256" key="1">
    <source>
        <dbReference type="SAM" id="Coils"/>
    </source>
</evidence>
<proteinExistence type="predicted"/>
<protein>
    <submittedName>
        <fullName evidence="3">Septum formation initiator</fullName>
    </submittedName>
</protein>
<dbReference type="EMBL" id="PKGZ01000007">
    <property type="protein sequence ID" value="PKY90886.1"/>
    <property type="molecule type" value="Genomic_DNA"/>
</dbReference>
<dbReference type="InterPro" id="IPR039076">
    <property type="entry name" value="DivIC"/>
</dbReference>
<keyword evidence="6" id="KW-1185">Reference proteome</keyword>
<sequence length="145" mass="16573">MQAGNHKKEHRITSISRYASSKNLKETSRDRLHRYVMRTILSVCLGIAVLCFAGVIHGEIALKDYQAQIKAAVMARNNEQKQVDHLKNQVALLHDDNYLLKLARGRYYLSKKNEIIFSTPEDNDSIQAKNLNKAYLQAQESQTSK</sequence>
<reference evidence="3 5" key="1">
    <citation type="submission" date="2016-01" db="EMBL/GenBank/DDBJ databases">
        <authorList>
            <person name="Oliw E.H."/>
        </authorList>
    </citation>
    <scope>NUCLEOTIDE SEQUENCE [LARGE SCALE GENOMIC DNA]</scope>
    <source>
        <strain evidence="3 5">KA00635</strain>
    </source>
</reference>
<comment type="caution">
    <text evidence="3">The sequence shown here is derived from an EMBL/GenBank/DDBJ whole genome shotgun (WGS) entry which is preliminary data.</text>
</comment>
<dbReference type="Pfam" id="PF04977">
    <property type="entry name" value="DivIC"/>
    <property type="match status" value="1"/>
</dbReference>
<dbReference type="GO" id="GO:0051301">
    <property type="term" value="P:cell division"/>
    <property type="evidence" value="ECO:0007669"/>
    <property type="project" value="InterPro"/>
</dbReference>
<gene>
    <name evidence="4" type="ORF">CYJ27_07250</name>
    <name evidence="3" type="ORF">HMPREF3187_00732</name>
</gene>
<reference evidence="4 6" key="2">
    <citation type="submission" date="2017-12" db="EMBL/GenBank/DDBJ databases">
        <title>Phylogenetic diversity of female urinary microbiome.</title>
        <authorList>
            <person name="Thomas-White K."/>
            <person name="Wolfe A.J."/>
        </authorList>
    </citation>
    <scope>NUCLEOTIDE SEQUENCE [LARGE SCALE GENOMIC DNA]</scope>
    <source>
        <strain evidence="4 6">UMB0844</strain>
    </source>
</reference>
<evidence type="ECO:0000313" key="6">
    <source>
        <dbReference type="Proteomes" id="UP000234775"/>
    </source>
</evidence>
<feature type="transmembrane region" description="Helical" evidence="2">
    <location>
        <begin position="35"/>
        <end position="56"/>
    </location>
</feature>